<evidence type="ECO:0000313" key="8">
    <source>
        <dbReference type="EMBL" id="KAK1748830.1"/>
    </source>
</evidence>
<dbReference type="EMBL" id="HBGZ01009931">
    <property type="protein sequence ID" value="CAD9591363.1"/>
    <property type="molecule type" value="Transcribed_RNA"/>
</dbReference>
<accession>A0A6T7LBY5</accession>
<dbReference type="NCBIfam" id="NF001749">
    <property type="entry name" value="PRK00474.1"/>
    <property type="match status" value="1"/>
</dbReference>
<dbReference type="GO" id="GO:0000462">
    <property type="term" value="P:maturation of SSU-rRNA from tricistronic rRNA transcript (SSU-rRNA, 5.8S rRNA, LSU-rRNA)"/>
    <property type="evidence" value="ECO:0007669"/>
    <property type="project" value="TreeGrafter"/>
</dbReference>
<proteinExistence type="inferred from homology"/>
<dbReference type="Gene3D" id="3.30.230.10">
    <property type="match status" value="1"/>
</dbReference>
<evidence type="ECO:0000256" key="3">
    <source>
        <dbReference type="ARBA" id="ARBA00022980"/>
    </source>
</evidence>
<comment type="similarity">
    <text evidence="2 5">Belongs to the universal ribosomal protein uS9 family.</text>
</comment>
<dbReference type="InterPro" id="IPR000754">
    <property type="entry name" value="Ribosomal_uS9"/>
</dbReference>
<evidence type="ECO:0000256" key="2">
    <source>
        <dbReference type="ARBA" id="ARBA00005251"/>
    </source>
</evidence>
<dbReference type="PANTHER" id="PTHR21569">
    <property type="entry name" value="RIBOSOMAL PROTEIN S9"/>
    <property type="match status" value="1"/>
</dbReference>
<dbReference type="PANTHER" id="PTHR21569:SF16">
    <property type="entry name" value="RIBOSOMAL PROTEIN S16"/>
    <property type="match status" value="1"/>
</dbReference>
<dbReference type="FunFam" id="3.30.230.10:FF:000007">
    <property type="entry name" value="40S ribosomal protein S16"/>
    <property type="match status" value="1"/>
</dbReference>
<dbReference type="GO" id="GO:0006412">
    <property type="term" value="P:translation"/>
    <property type="evidence" value="ECO:0007669"/>
    <property type="project" value="InterPro"/>
</dbReference>
<evidence type="ECO:0000256" key="6">
    <source>
        <dbReference type="SAM" id="MobiDB-lite"/>
    </source>
</evidence>
<dbReference type="GO" id="GO:0003723">
    <property type="term" value="F:RNA binding"/>
    <property type="evidence" value="ECO:0007669"/>
    <property type="project" value="TreeGrafter"/>
</dbReference>
<name>A0A6T7LBY5_9STRA</name>
<dbReference type="GO" id="GO:0003735">
    <property type="term" value="F:structural constituent of ribosome"/>
    <property type="evidence" value="ECO:0007669"/>
    <property type="project" value="InterPro"/>
</dbReference>
<dbReference type="GO" id="GO:0009507">
    <property type="term" value="C:chloroplast"/>
    <property type="evidence" value="ECO:0007669"/>
    <property type="project" value="UniProtKB-SubCell"/>
</dbReference>
<evidence type="ECO:0000313" key="9">
    <source>
        <dbReference type="Proteomes" id="UP001224775"/>
    </source>
</evidence>
<dbReference type="AlphaFoldDB" id="A0A6T7LBY5"/>
<dbReference type="InterPro" id="IPR014721">
    <property type="entry name" value="Ribsml_uS5_D2-typ_fold_subgr"/>
</dbReference>
<evidence type="ECO:0000313" key="7">
    <source>
        <dbReference type="EMBL" id="CAD9591363.1"/>
    </source>
</evidence>
<feature type="region of interest" description="Disordered" evidence="6">
    <location>
        <begin position="124"/>
        <end position="143"/>
    </location>
</feature>
<dbReference type="EMBL" id="JATAAI010000001">
    <property type="protein sequence ID" value="KAK1748830.1"/>
    <property type="molecule type" value="Genomic_DNA"/>
</dbReference>
<keyword evidence="3 5" id="KW-0689">Ribosomal protein</keyword>
<dbReference type="InterPro" id="IPR020574">
    <property type="entry name" value="Ribosomal_uS9_CS"/>
</dbReference>
<dbReference type="InterPro" id="IPR020568">
    <property type="entry name" value="Ribosomal_Su5_D2-typ_SF"/>
</dbReference>
<protein>
    <submittedName>
        <fullName evidence="8">40S ribosomal protein S16</fullName>
    </submittedName>
</protein>
<keyword evidence="4 5" id="KW-0687">Ribonucleoprotein</keyword>
<comment type="subcellular location">
    <subcellularLocation>
        <location evidence="1">Plastid</location>
        <location evidence="1">Chloroplast</location>
    </subcellularLocation>
</comment>
<organism evidence="7">
    <name type="scientific">Skeletonema marinoi</name>
    <dbReference type="NCBI Taxonomy" id="267567"/>
    <lineage>
        <taxon>Eukaryota</taxon>
        <taxon>Sar</taxon>
        <taxon>Stramenopiles</taxon>
        <taxon>Ochrophyta</taxon>
        <taxon>Bacillariophyta</taxon>
        <taxon>Coscinodiscophyceae</taxon>
        <taxon>Thalassiosirophycidae</taxon>
        <taxon>Thalassiosirales</taxon>
        <taxon>Skeletonemataceae</taxon>
        <taxon>Skeletonema</taxon>
        <taxon>Skeletonema marinoi-dohrnii complex</taxon>
    </lineage>
</organism>
<dbReference type="PROSITE" id="PS00360">
    <property type="entry name" value="RIBOSOMAL_S9"/>
    <property type="match status" value="1"/>
</dbReference>
<reference evidence="8" key="2">
    <citation type="submission" date="2023-06" db="EMBL/GenBank/DDBJ databases">
        <title>Survivors Of The Sea: Transcriptome response of Skeletonema marinoi to long-term dormancy.</title>
        <authorList>
            <person name="Pinder M.I.M."/>
            <person name="Kourtchenko O."/>
            <person name="Robertson E.K."/>
            <person name="Larsson T."/>
            <person name="Maumus F."/>
            <person name="Osuna-Cruz C.M."/>
            <person name="Vancaester E."/>
            <person name="Stenow R."/>
            <person name="Vandepoele K."/>
            <person name="Ploug H."/>
            <person name="Bruchert V."/>
            <person name="Godhe A."/>
            <person name="Topel M."/>
        </authorList>
    </citation>
    <scope>NUCLEOTIDE SEQUENCE</scope>
    <source>
        <strain evidence="8">R05AC</strain>
    </source>
</reference>
<reference evidence="7" key="1">
    <citation type="submission" date="2021-01" db="EMBL/GenBank/DDBJ databases">
        <authorList>
            <person name="Corre E."/>
            <person name="Pelletier E."/>
            <person name="Niang G."/>
            <person name="Scheremetjew M."/>
            <person name="Finn R."/>
            <person name="Kale V."/>
            <person name="Holt S."/>
            <person name="Cochrane G."/>
            <person name="Meng A."/>
            <person name="Brown T."/>
            <person name="Cohen L."/>
        </authorList>
    </citation>
    <scope>NUCLEOTIDE SEQUENCE</scope>
    <source>
        <strain evidence="7">SM1012Den-03</strain>
    </source>
</reference>
<evidence type="ECO:0000256" key="1">
    <source>
        <dbReference type="ARBA" id="ARBA00004229"/>
    </source>
</evidence>
<dbReference type="Proteomes" id="UP001224775">
    <property type="component" value="Unassembled WGS sequence"/>
</dbReference>
<sequence>MPESQSVQVFGKKKTATACAFAKQGRGLIKVNGQPIENIEPECLRLKAFEPVLILGQDKFANLDIRIRVKGGGMTAQIYAIRSAIAKSIVAYYAKYVDESSKNELRATLMAYDRNLLVADPRRREPKKYGGRGARARFQKSYR</sequence>
<dbReference type="GO" id="GO:0022627">
    <property type="term" value="C:cytosolic small ribosomal subunit"/>
    <property type="evidence" value="ECO:0007669"/>
    <property type="project" value="TreeGrafter"/>
</dbReference>
<dbReference type="Pfam" id="PF00380">
    <property type="entry name" value="Ribosomal_S9"/>
    <property type="match status" value="1"/>
</dbReference>
<evidence type="ECO:0000256" key="5">
    <source>
        <dbReference type="RuleBase" id="RU003815"/>
    </source>
</evidence>
<evidence type="ECO:0000256" key="4">
    <source>
        <dbReference type="ARBA" id="ARBA00023274"/>
    </source>
</evidence>
<gene>
    <name evidence="8" type="ORF">QTG54_000769</name>
    <name evidence="7" type="ORF">SMAR0320_LOCUS7091</name>
</gene>
<keyword evidence="9" id="KW-1185">Reference proteome</keyword>
<dbReference type="SUPFAM" id="SSF54211">
    <property type="entry name" value="Ribosomal protein S5 domain 2-like"/>
    <property type="match status" value="1"/>
</dbReference>